<evidence type="ECO:0000256" key="2">
    <source>
        <dbReference type="ARBA" id="ARBA00009142"/>
    </source>
</evidence>
<comment type="similarity">
    <text evidence="2 6">Belongs to the 4-toluene sulfonate uptake permease (TSUP) (TC 2.A.102) family.</text>
</comment>
<comment type="caution">
    <text evidence="7">The sequence shown here is derived from an EMBL/GenBank/DDBJ whole genome shotgun (WGS) entry which is preliminary data.</text>
</comment>
<comment type="subcellular location">
    <subcellularLocation>
        <location evidence="6">Cell membrane</location>
        <topology evidence="6">Multi-pass membrane protein</topology>
    </subcellularLocation>
    <subcellularLocation>
        <location evidence="1">Membrane</location>
        <topology evidence="1">Multi-pass membrane protein</topology>
    </subcellularLocation>
</comment>
<evidence type="ECO:0000256" key="6">
    <source>
        <dbReference type="RuleBase" id="RU363041"/>
    </source>
</evidence>
<keyword evidence="3 6" id="KW-0812">Transmembrane</keyword>
<dbReference type="Proteomes" id="UP000565155">
    <property type="component" value="Unassembled WGS sequence"/>
</dbReference>
<evidence type="ECO:0000256" key="3">
    <source>
        <dbReference type="ARBA" id="ARBA00022692"/>
    </source>
</evidence>
<feature type="transmembrane region" description="Helical" evidence="6">
    <location>
        <begin position="43"/>
        <end position="61"/>
    </location>
</feature>
<evidence type="ECO:0000256" key="1">
    <source>
        <dbReference type="ARBA" id="ARBA00004141"/>
    </source>
</evidence>
<feature type="non-terminal residue" evidence="7">
    <location>
        <position position="1"/>
    </location>
</feature>
<evidence type="ECO:0000256" key="4">
    <source>
        <dbReference type="ARBA" id="ARBA00022989"/>
    </source>
</evidence>
<dbReference type="RefSeq" id="WP_346267134.1">
    <property type="nucleotide sequence ID" value="NZ_JABCMA010001139.1"/>
</dbReference>
<evidence type="ECO:0000256" key="5">
    <source>
        <dbReference type="ARBA" id="ARBA00023136"/>
    </source>
</evidence>
<organism evidence="7 8">
    <name type="scientific">Vibrio alginolyticus</name>
    <dbReference type="NCBI Taxonomy" id="663"/>
    <lineage>
        <taxon>Bacteria</taxon>
        <taxon>Pseudomonadati</taxon>
        <taxon>Pseudomonadota</taxon>
        <taxon>Gammaproteobacteria</taxon>
        <taxon>Vibrionales</taxon>
        <taxon>Vibrionaceae</taxon>
        <taxon>Vibrio</taxon>
    </lineage>
</organism>
<dbReference type="GO" id="GO:0005886">
    <property type="term" value="C:plasma membrane"/>
    <property type="evidence" value="ECO:0007669"/>
    <property type="project" value="UniProtKB-SubCell"/>
</dbReference>
<sequence length="69" mass="7388">FFSLISFAILGHINWLLGLTIGVCLMAGAFVGAHSALLFGSKFIRPVFVTVVSVLAIKLAYDAWFVGLS</sequence>
<dbReference type="InterPro" id="IPR002781">
    <property type="entry name" value="TM_pro_TauE-like"/>
</dbReference>
<dbReference type="AlphaFoldDB" id="A0A7Y0R1Y8"/>
<reference evidence="7 8" key="1">
    <citation type="submission" date="2020-04" db="EMBL/GenBank/DDBJ databases">
        <title>Whole-genome sequencing of Vibrio spp. from China reveals different genetic environments of blaCTX-M-14 among diverse lineages.</title>
        <authorList>
            <person name="Zheng Z."/>
            <person name="Ye L."/>
            <person name="Chen S."/>
        </authorList>
    </citation>
    <scope>NUCLEOTIDE SEQUENCE [LARGE SCALE GENOMIC DNA]</scope>
    <source>
        <strain evidence="7 8">Vb1636</strain>
    </source>
</reference>
<keyword evidence="5 6" id="KW-0472">Membrane</keyword>
<proteinExistence type="inferred from homology"/>
<feature type="transmembrane region" description="Helical" evidence="6">
    <location>
        <begin position="12"/>
        <end position="31"/>
    </location>
</feature>
<gene>
    <name evidence="7" type="ORF">HKB35_30215</name>
</gene>
<dbReference type="Pfam" id="PF01925">
    <property type="entry name" value="TauE"/>
    <property type="match status" value="1"/>
</dbReference>
<keyword evidence="4 6" id="KW-1133">Transmembrane helix</keyword>
<evidence type="ECO:0000313" key="8">
    <source>
        <dbReference type="Proteomes" id="UP000565155"/>
    </source>
</evidence>
<dbReference type="EMBL" id="JABCMA010001139">
    <property type="protein sequence ID" value="NMR77857.1"/>
    <property type="molecule type" value="Genomic_DNA"/>
</dbReference>
<keyword evidence="6" id="KW-1003">Cell membrane</keyword>
<protein>
    <recommendedName>
        <fullName evidence="6">Probable membrane transporter protein</fullName>
    </recommendedName>
</protein>
<evidence type="ECO:0000313" key="7">
    <source>
        <dbReference type="EMBL" id="NMR77857.1"/>
    </source>
</evidence>
<accession>A0A7Y0R1Y8</accession>
<name>A0A7Y0R1Y8_VIBAL</name>